<evidence type="ECO:0000313" key="8">
    <source>
        <dbReference type="EMBL" id="QJR98265.1"/>
    </source>
</evidence>
<feature type="transmembrane region" description="Helical" evidence="7">
    <location>
        <begin position="6"/>
        <end position="27"/>
    </location>
</feature>
<dbReference type="InterPro" id="IPR003370">
    <property type="entry name" value="Chromate_transpt"/>
</dbReference>
<evidence type="ECO:0000256" key="1">
    <source>
        <dbReference type="ARBA" id="ARBA00004651"/>
    </source>
</evidence>
<gene>
    <name evidence="8" type="ORF">PlAlph_2700</name>
</gene>
<feature type="transmembrane region" description="Helical" evidence="7">
    <location>
        <begin position="72"/>
        <end position="101"/>
    </location>
</feature>
<keyword evidence="5 7" id="KW-1133">Transmembrane helix</keyword>
<feature type="transmembrane region" description="Helical" evidence="7">
    <location>
        <begin position="107"/>
        <end position="129"/>
    </location>
</feature>
<evidence type="ECO:0000256" key="7">
    <source>
        <dbReference type="SAM" id="Phobius"/>
    </source>
</evidence>
<dbReference type="InterPro" id="IPR052518">
    <property type="entry name" value="CHR_Transporter"/>
</dbReference>
<evidence type="ECO:0000256" key="3">
    <source>
        <dbReference type="ARBA" id="ARBA00022475"/>
    </source>
</evidence>
<organism evidence="8">
    <name type="scientific">uncultured Alphaproteobacteria bacterium</name>
    <dbReference type="NCBI Taxonomy" id="91750"/>
    <lineage>
        <taxon>Bacteria</taxon>
        <taxon>Pseudomonadati</taxon>
        <taxon>Pseudomonadota</taxon>
        <taxon>Alphaproteobacteria</taxon>
        <taxon>environmental samples</taxon>
    </lineage>
</organism>
<reference evidence="8" key="1">
    <citation type="submission" date="2020-01" db="EMBL/GenBank/DDBJ databases">
        <title>Gastrointestinal microbiota of LL stock colony Peromyscus leucopus.</title>
        <authorList>
            <person name="Milovic A."/>
            <person name="Bassam K."/>
            <person name="Keay E."/>
            <person name="Barbour A.G."/>
        </authorList>
    </citation>
    <scope>NUCLEOTIDE SEQUENCE</scope>
    <source>
        <strain evidence="8">LL90</strain>
    </source>
</reference>
<comment type="similarity">
    <text evidence="2">Belongs to the chromate ion transporter (CHR) (TC 2.A.51) family.</text>
</comment>
<dbReference type="Pfam" id="PF02417">
    <property type="entry name" value="Chromate_transp"/>
    <property type="match status" value="1"/>
</dbReference>
<keyword evidence="6 7" id="KW-0472">Membrane</keyword>
<protein>
    <submittedName>
        <fullName evidence="8">Chromate transporter</fullName>
    </submittedName>
</protein>
<dbReference type="EMBL" id="MN990729">
    <property type="protein sequence ID" value="QJR98265.1"/>
    <property type="molecule type" value="Genomic_DNA"/>
</dbReference>
<comment type="subcellular location">
    <subcellularLocation>
        <location evidence="1">Cell membrane</location>
        <topology evidence="1">Multi-pass membrane protein</topology>
    </subcellularLocation>
</comment>
<keyword evidence="3" id="KW-1003">Cell membrane</keyword>
<evidence type="ECO:0000256" key="5">
    <source>
        <dbReference type="ARBA" id="ARBA00022989"/>
    </source>
</evidence>
<name>A0A6M4NR26_9PROT</name>
<feature type="transmembrane region" description="Helical" evidence="7">
    <location>
        <begin position="141"/>
        <end position="170"/>
    </location>
</feature>
<proteinExistence type="inferred from homology"/>
<dbReference type="AlphaFoldDB" id="A0A6M4NR26"/>
<evidence type="ECO:0000256" key="4">
    <source>
        <dbReference type="ARBA" id="ARBA00022692"/>
    </source>
</evidence>
<evidence type="ECO:0000256" key="2">
    <source>
        <dbReference type="ARBA" id="ARBA00005262"/>
    </source>
</evidence>
<dbReference type="PANTHER" id="PTHR43663">
    <property type="entry name" value="CHROMATE TRANSPORT PROTEIN-RELATED"/>
    <property type="match status" value="1"/>
</dbReference>
<keyword evidence="4 7" id="KW-0812">Transmembrane</keyword>
<dbReference type="PANTHER" id="PTHR43663:SF1">
    <property type="entry name" value="CHROMATE TRANSPORTER"/>
    <property type="match status" value="1"/>
</dbReference>
<accession>A0A6M4NR26</accession>
<dbReference type="GO" id="GO:0015109">
    <property type="term" value="F:chromate transmembrane transporter activity"/>
    <property type="evidence" value="ECO:0007669"/>
    <property type="project" value="InterPro"/>
</dbReference>
<evidence type="ECO:0000256" key="6">
    <source>
        <dbReference type="ARBA" id="ARBA00023136"/>
    </source>
</evidence>
<sequence length="174" mass="19530">MLRELFWSFFKIGLFTFGGGYAMIPLLQAELVERKKWLDDDEIMDYYSIGQCTPGIIAVNVSTFTGYKLQGVWGAVVSTLGIVMPSLIIITILANIINLFFDNPYVVHAFTGIRIVVIALMLDVVLNMWRKNISDWWQWIIFAAALGVMFFCSVSPVWVVLGAGLAGLILRRGD</sequence>
<dbReference type="GO" id="GO:0005886">
    <property type="term" value="C:plasma membrane"/>
    <property type="evidence" value="ECO:0007669"/>
    <property type="project" value="UniProtKB-SubCell"/>
</dbReference>